<dbReference type="AlphaFoldDB" id="C4V1Z9"/>
<dbReference type="HOGENOM" id="CLU_2095179_0_0_9"/>
<comment type="caution">
    <text evidence="1">The sequence shown here is derived from an EMBL/GenBank/DDBJ whole genome shotgun (WGS) entry which is preliminary data.</text>
</comment>
<name>C4V1Z9_9FIRM</name>
<evidence type="ECO:0000313" key="1">
    <source>
        <dbReference type="EMBL" id="EEQ49130.1"/>
    </source>
</evidence>
<gene>
    <name evidence="1" type="ORF">HMPREF0908_0446</name>
</gene>
<sequence>MHPELTLITQNKNLAPTFAETGFAMPSVPILAQHNVLHAVTEEEVLLTADGIVPTIGISIVIVDVRNVLHMVRLCELIRRILAVQPRTLQDHAATLQQKDAVTVSASNVTAMRRGA</sequence>
<organism evidence="1 2">
    <name type="scientific">Selenomonas flueggei ATCC 43531</name>
    <dbReference type="NCBI Taxonomy" id="638302"/>
    <lineage>
        <taxon>Bacteria</taxon>
        <taxon>Bacillati</taxon>
        <taxon>Bacillota</taxon>
        <taxon>Negativicutes</taxon>
        <taxon>Selenomonadales</taxon>
        <taxon>Selenomonadaceae</taxon>
        <taxon>Selenomonas</taxon>
    </lineage>
</organism>
<dbReference type="STRING" id="638302.HMPREF0908_0446"/>
<dbReference type="EMBL" id="ACLA01000006">
    <property type="protein sequence ID" value="EEQ49130.1"/>
    <property type="molecule type" value="Genomic_DNA"/>
</dbReference>
<proteinExistence type="predicted"/>
<accession>C4V1Z9</accession>
<evidence type="ECO:0000313" key="2">
    <source>
        <dbReference type="Proteomes" id="UP000005309"/>
    </source>
</evidence>
<protein>
    <submittedName>
        <fullName evidence="1">Uncharacterized protein</fullName>
    </submittedName>
</protein>
<keyword evidence="2" id="KW-1185">Reference proteome</keyword>
<reference evidence="1 2" key="1">
    <citation type="submission" date="2009-04" db="EMBL/GenBank/DDBJ databases">
        <authorList>
            <person name="Qin X."/>
            <person name="Bachman B."/>
            <person name="Battles P."/>
            <person name="Bell A."/>
            <person name="Bess C."/>
            <person name="Bickham C."/>
            <person name="Chaboub L."/>
            <person name="Chen D."/>
            <person name="Coyle M."/>
            <person name="Deiros D.R."/>
            <person name="Dinh H."/>
            <person name="Forbes L."/>
            <person name="Fowler G."/>
            <person name="Francisco L."/>
            <person name="Fu Q."/>
            <person name="Gubbala S."/>
            <person name="Hale W."/>
            <person name="Han Y."/>
            <person name="Hemphill L."/>
            <person name="Highlander S.K."/>
            <person name="Hirani K."/>
            <person name="Hogues M."/>
            <person name="Jackson L."/>
            <person name="Jakkamsetti A."/>
            <person name="Javaid M."/>
            <person name="Jiang H."/>
            <person name="Korchina V."/>
            <person name="Kovar C."/>
            <person name="Lara F."/>
            <person name="Lee S."/>
            <person name="Mata R."/>
            <person name="Mathew T."/>
            <person name="Moen C."/>
            <person name="Morales K."/>
            <person name="Munidasa M."/>
            <person name="Nazareth L."/>
            <person name="Ngo R."/>
            <person name="Nguyen L."/>
            <person name="Okwuonu G."/>
            <person name="Ongeri F."/>
            <person name="Patil S."/>
            <person name="Petrosino J."/>
            <person name="Pham C."/>
            <person name="Pham P."/>
            <person name="Pu L.-L."/>
            <person name="Puazo M."/>
            <person name="Raj R."/>
            <person name="Reid J."/>
            <person name="Rouhana J."/>
            <person name="Saada N."/>
            <person name="Shang Y."/>
            <person name="Simmons D."/>
            <person name="Thornton R."/>
            <person name="Warren J."/>
            <person name="Weissenberger G."/>
            <person name="Zhang J."/>
            <person name="Zhang L."/>
            <person name="Zhou C."/>
            <person name="Zhu D."/>
            <person name="Muzny D."/>
            <person name="Worley K."/>
            <person name="Gibbs R."/>
        </authorList>
    </citation>
    <scope>NUCLEOTIDE SEQUENCE [LARGE SCALE GENOMIC DNA]</scope>
    <source>
        <strain evidence="1 2">ATCC 43531</strain>
    </source>
</reference>
<dbReference type="Proteomes" id="UP000005309">
    <property type="component" value="Unassembled WGS sequence"/>
</dbReference>